<comment type="caution">
    <text evidence="1">The sequence shown here is derived from an EMBL/GenBank/DDBJ whole genome shotgun (WGS) entry which is preliminary data.</text>
</comment>
<protein>
    <submittedName>
        <fullName evidence="1">Uncharacterized protein</fullName>
    </submittedName>
</protein>
<evidence type="ECO:0000313" key="1">
    <source>
        <dbReference type="EMBL" id="KKM89884.1"/>
    </source>
</evidence>
<name>A0A0F9L501_9ZZZZ</name>
<gene>
    <name evidence="1" type="ORF">LCGC14_1244110</name>
</gene>
<sequence>MPLSISDRLGALDLESDLDSNFYNILNTKPDWTAESKLHSSMYGEYTVKENKRWGANYSLLGIEDQEFEHEQTFEHLEEFERSGQKTSSRFYMAYDVWKPKNAK</sequence>
<feature type="non-terminal residue" evidence="1">
    <location>
        <position position="104"/>
    </location>
</feature>
<reference evidence="1" key="1">
    <citation type="journal article" date="2015" name="Nature">
        <title>Complex archaea that bridge the gap between prokaryotes and eukaryotes.</title>
        <authorList>
            <person name="Spang A."/>
            <person name="Saw J.H."/>
            <person name="Jorgensen S.L."/>
            <person name="Zaremba-Niedzwiedzka K."/>
            <person name="Martijn J."/>
            <person name="Lind A.E."/>
            <person name="van Eijk R."/>
            <person name="Schleper C."/>
            <person name="Guy L."/>
            <person name="Ettema T.J."/>
        </authorList>
    </citation>
    <scope>NUCLEOTIDE SEQUENCE</scope>
</reference>
<dbReference type="AlphaFoldDB" id="A0A0F9L501"/>
<dbReference type="EMBL" id="LAZR01006751">
    <property type="protein sequence ID" value="KKM89884.1"/>
    <property type="molecule type" value="Genomic_DNA"/>
</dbReference>
<accession>A0A0F9L501</accession>
<proteinExistence type="predicted"/>
<organism evidence="1">
    <name type="scientific">marine sediment metagenome</name>
    <dbReference type="NCBI Taxonomy" id="412755"/>
    <lineage>
        <taxon>unclassified sequences</taxon>
        <taxon>metagenomes</taxon>
        <taxon>ecological metagenomes</taxon>
    </lineage>
</organism>